<sequence length="547" mass="65112">MGRFRWHRVREVVRGKTSTIRIRPLKYDEEYTKTPEYPPILDTSYAGRKQREANEWFEAVKSLKTVEEKLIKINMPKYYGWKCFLLNENNPVPYNGLPFAQYITRTHFMGSDNFPYKHLEEESKKLVEQVKSQIEEALVFEYKHRIRKHEHNSMEDSPMSVDKLDEIMGKSIIQHINRILLKNLSDKLPHLLTCQIDPEPRLESFWLVGFQTHTELYLRKREKIPAFKNLPLDPYDRWFQYFGSPALLLRHKLPLPQVVALEESENANYEVPEFDYNPQVLGIQYGFRHGTNIPGFWPGDPCEFGLMSFHNRGHILRKPRHQVADEDALHTQAILASYAWLLPQACYQGFSTYNDVTYPLVTQTVITNGKLWSFYVYQLNTTLLHSNHAISNPRRNLCWATPELKLFEEITDGKVIGLNDEVLKYLVMFYLNKPSIREGIEMKPYLGNEEKVIADIADWKKRAWMENIFKLMYSNRPRHKLVPEVYAWERIYKILHKTRPLEARRRPFELKINPFDRKYDENVYRYIPKAHREPGKEKIKYEESYYP</sequence>
<dbReference type="Proteomes" id="UP001233999">
    <property type="component" value="Unassembled WGS sequence"/>
</dbReference>
<name>A0AAD8AMQ8_DIPPU</name>
<evidence type="ECO:0000256" key="2">
    <source>
        <dbReference type="ARBA" id="ARBA00022980"/>
    </source>
</evidence>
<evidence type="ECO:0000313" key="5">
    <source>
        <dbReference type="EMBL" id="KAJ9601082.1"/>
    </source>
</evidence>
<dbReference type="AlphaFoldDB" id="A0AAD8AMQ8"/>
<evidence type="ECO:0000256" key="1">
    <source>
        <dbReference type="ARBA" id="ARBA00004173"/>
    </source>
</evidence>
<evidence type="ECO:0000256" key="3">
    <source>
        <dbReference type="ARBA" id="ARBA00023128"/>
    </source>
</evidence>
<evidence type="ECO:0008006" key="7">
    <source>
        <dbReference type="Google" id="ProtNLM"/>
    </source>
</evidence>
<evidence type="ECO:0000313" key="6">
    <source>
        <dbReference type="Proteomes" id="UP001233999"/>
    </source>
</evidence>
<keyword evidence="3" id="KW-0496">Mitochondrion</keyword>
<reference evidence="5" key="2">
    <citation type="submission" date="2023-05" db="EMBL/GenBank/DDBJ databases">
        <authorList>
            <person name="Fouks B."/>
        </authorList>
    </citation>
    <scope>NUCLEOTIDE SEQUENCE</scope>
    <source>
        <strain evidence="5">Stay&amp;Tobe</strain>
        <tissue evidence="5">Testes</tissue>
    </source>
</reference>
<comment type="caution">
    <text evidence="5">The sequence shown here is derived from an EMBL/GenBank/DDBJ whole genome shotgun (WGS) entry which is preliminary data.</text>
</comment>
<dbReference type="GO" id="GO:0006412">
    <property type="term" value="P:translation"/>
    <property type="evidence" value="ECO:0007669"/>
    <property type="project" value="InterPro"/>
</dbReference>
<reference evidence="5" key="1">
    <citation type="journal article" date="2023" name="IScience">
        <title>Live-bearing cockroach genome reveals convergent evolutionary mechanisms linked to viviparity in insects and beyond.</title>
        <authorList>
            <person name="Fouks B."/>
            <person name="Harrison M.C."/>
            <person name="Mikhailova A.A."/>
            <person name="Marchal E."/>
            <person name="English S."/>
            <person name="Carruthers M."/>
            <person name="Jennings E.C."/>
            <person name="Chiamaka E.L."/>
            <person name="Frigard R.A."/>
            <person name="Pippel M."/>
            <person name="Attardo G.M."/>
            <person name="Benoit J.B."/>
            <person name="Bornberg-Bauer E."/>
            <person name="Tobe S.S."/>
        </authorList>
    </citation>
    <scope>NUCLEOTIDE SEQUENCE</scope>
    <source>
        <strain evidence="5">Stay&amp;Tobe</strain>
    </source>
</reference>
<keyword evidence="4" id="KW-0687">Ribonucleoprotein</keyword>
<organism evidence="5 6">
    <name type="scientific">Diploptera punctata</name>
    <name type="common">Pacific beetle cockroach</name>
    <dbReference type="NCBI Taxonomy" id="6984"/>
    <lineage>
        <taxon>Eukaryota</taxon>
        <taxon>Metazoa</taxon>
        <taxon>Ecdysozoa</taxon>
        <taxon>Arthropoda</taxon>
        <taxon>Hexapoda</taxon>
        <taxon>Insecta</taxon>
        <taxon>Pterygota</taxon>
        <taxon>Neoptera</taxon>
        <taxon>Polyneoptera</taxon>
        <taxon>Dictyoptera</taxon>
        <taxon>Blattodea</taxon>
        <taxon>Blaberoidea</taxon>
        <taxon>Blaberidae</taxon>
        <taxon>Diplopterinae</taxon>
        <taxon>Diploptera</taxon>
    </lineage>
</organism>
<proteinExistence type="predicted"/>
<keyword evidence="2" id="KW-0689">Ribosomal protein</keyword>
<dbReference type="EMBL" id="JASPKZ010000036">
    <property type="protein sequence ID" value="KAJ9601082.1"/>
    <property type="molecule type" value="Genomic_DNA"/>
</dbReference>
<comment type="subcellular location">
    <subcellularLocation>
        <location evidence="1">Mitochondrion</location>
    </subcellularLocation>
</comment>
<evidence type="ECO:0000256" key="4">
    <source>
        <dbReference type="ARBA" id="ARBA00023274"/>
    </source>
</evidence>
<protein>
    <recommendedName>
        <fullName evidence="7">28S ribosomal protein S30, mitochondrial</fullName>
    </recommendedName>
</protein>
<dbReference type="GO" id="GO:0003735">
    <property type="term" value="F:structural constituent of ribosome"/>
    <property type="evidence" value="ECO:0007669"/>
    <property type="project" value="InterPro"/>
</dbReference>
<dbReference type="GO" id="GO:0005762">
    <property type="term" value="C:mitochondrial large ribosomal subunit"/>
    <property type="evidence" value="ECO:0007669"/>
    <property type="project" value="TreeGrafter"/>
</dbReference>
<dbReference type="Pfam" id="PF07147">
    <property type="entry name" value="PDCD9"/>
    <property type="match status" value="1"/>
</dbReference>
<dbReference type="InterPro" id="IPR010793">
    <property type="entry name" value="Ribosomal_mL37/mL65"/>
</dbReference>
<dbReference type="PANTHER" id="PTHR13014">
    <property type="entry name" value="MITOCHONDRIAL 28S RIBOSOMAL PROTEIN S30/P52 PRO-APOTOTIC PROTEIN"/>
    <property type="match status" value="1"/>
</dbReference>
<dbReference type="InterPro" id="IPR039982">
    <property type="entry name" value="Ribosomal_mL65"/>
</dbReference>
<accession>A0AAD8AMQ8</accession>
<gene>
    <name evidence="5" type="ORF">L9F63_000748</name>
</gene>
<keyword evidence="6" id="KW-1185">Reference proteome</keyword>
<dbReference type="PANTHER" id="PTHR13014:SF3">
    <property type="entry name" value="LARGE RIBOSOMAL SUBUNIT PROTEIN ML65"/>
    <property type="match status" value="1"/>
</dbReference>